<dbReference type="AlphaFoldDB" id="A0A811UEV4"/>
<evidence type="ECO:0000313" key="1">
    <source>
        <dbReference type="EMBL" id="CAD6997449.1"/>
    </source>
</evidence>
<organism evidence="1 2">
    <name type="scientific">Ceratitis capitata</name>
    <name type="common">Mediterranean fruit fly</name>
    <name type="synonym">Tephritis capitata</name>
    <dbReference type="NCBI Taxonomy" id="7213"/>
    <lineage>
        <taxon>Eukaryota</taxon>
        <taxon>Metazoa</taxon>
        <taxon>Ecdysozoa</taxon>
        <taxon>Arthropoda</taxon>
        <taxon>Hexapoda</taxon>
        <taxon>Insecta</taxon>
        <taxon>Pterygota</taxon>
        <taxon>Neoptera</taxon>
        <taxon>Endopterygota</taxon>
        <taxon>Diptera</taxon>
        <taxon>Brachycera</taxon>
        <taxon>Muscomorpha</taxon>
        <taxon>Tephritoidea</taxon>
        <taxon>Tephritidae</taxon>
        <taxon>Ceratitis</taxon>
        <taxon>Ceratitis</taxon>
    </lineage>
</organism>
<keyword evidence="2" id="KW-1185">Reference proteome</keyword>
<proteinExistence type="predicted"/>
<name>A0A811UEV4_CERCA</name>
<dbReference type="Proteomes" id="UP000606786">
    <property type="component" value="Unassembled WGS sequence"/>
</dbReference>
<protein>
    <submittedName>
        <fullName evidence="1">(Mediterranean fruit fly) hypothetical protein</fullName>
    </submittedName>
</protein>
<gene>
    <name evidence="1" type="ORF">CCAP1982_LOCUS6095</name>
</gene>
<sequence>MYSTVYDLLPPLDQFVDVVLPEIGQSAIEKIIQPDFKILFVIEGKCCFDDLGMGPGVVVEQDDLALSFRPLMPNDLI</sequence>
<evidence type="ECO:0000313" key="2">
    <source>
        <dbReference type="Proteomes" id="UP000606786"/>
    </source>
</evidence>
<dbReference type="EMBL" id="CAJHJT010000012">
    <property type="protein sequence ID" value="CAD6997449.1"/>
    <property type="molecule type" value="Genomic_DNA"/>
</dbReference>
<comment type="caution">
    <text evidence="1">The sequence shown here is derived from an EMBL/GenBank/DDBJ whole genome shotgun (WGS) entry which is preliminary data.</text>
</comment>
<accession>A0A811UEV4</accession>
<reference evidence="1" key="1">
    <citation type="submission" date="2020-11" db="EMBL/GenBank/DDBJ databases">
        <authorList>
            <person name="Whitehead M."/>
        </authorList>
    </citation>
    <scope>NUCLEOTIDE SEQUENCE</scope>
    <source>
        <strain evidence="1">EGII</strain>
    </source>
</reference>